<reference evidence="1 2" key="1">
    <citation type="journal article" date="2020" name="Genome Biol. Evol.">
        <title>Comparative genomics of Sclerotiniaceae.</title>
        <authorList>
            <person name="Valero Jimenez C.A."/>
            <person name="Steentjes M."/>
            <person name="Scholten O.E."/>
            <person name="Van Kan J.A.L."/>
        </authorList>
    </citation>
    <scope>NUCLEOTIDE SEQUENCE [LARGE SCALE GENOMIC DNA]</scope>
    <source>
        <strain evidence="1 2">B1</strain>
    </source>
</reference>
<sequence>MESTEAKEVQDEVKEVVGNKRPFYDRDVADNVYRSGTERPKNYWYLMHELQKDRGSPPPSEELYESYKSAIATTNGNESSLLDAVKVFFKDWDNDNGNGNENYGQVVQQELTIFGNKTEVADSESPTPDLVEGFRGGKEYLEQIYASFDGAADMIRDEQTRSLAFCHFAGVCAPGNTLLDLEETDLRYIGSFLTAERRLATKYVEIFSNGEYFWRDMQGYASVITLMMTESRITLFAHSCQEGSDENHNGGNYLEYHMSEILCLSPATSYETFKEAWRALRNAQEHAKERSVQIALEMKKSMQASAWDHFNRKRNYEAIEGFQLMVARRRIMAIEAWRSEDEMIQSRRNLDGMGPEDREAYFELQQVRYD</sequence>
<evidence type="ECO:0000313" key="1">
    <source>
        <dbReference type="EMBL" id="KAF7911860.1"/>
    </source>
</evidence>
<dbReference type="EMBL" id="RCSX01000053">
    <property type="protein sequence ID" value="KAF7911860.1"/>
    <property type="molecule type" value="Genomic_DNA"/>
</dbReference>
<evidence type="ECO:0000313" key="2">
    <source>
        <dbReference type="Proteomes" id="UP000783213"/>
    </source>
</evidence>
<dbReference type="Proteomes" id="UP000783213">
    <property type="component" value="Unassembled WGS sequence"/>
</dbReference>
<comment type="caution">
    <text evidence="1">The sequence shown here is derived from an EMBL/GenBank/DDBJ whole genome shotgun (WGS) entry which is preliminary data.</text>
</comment>
<proteinExistence type="predicted"/>
<keyword evidence="2" id="KW-1185">Reference proteome</keyword>
<name>A0ABQ7I4Q8_9HELO</name>
<organism evidence="1 2">
    <name type="scientific">Botrytis deweyae</name>
    <dbReference type="NCBI Taxonomy" id="2478750"/>
    <lineage>
        <taxon>Eukaryota</taxon>
        <taxon>Fungi</taxon>
        <taxon>Dikarya</taxon>
        <taxon>Ascomycota</taxon>
        <taxon>Pezizomycotina</taxon>
        <taxon>Leotiomycetes</taxon>
        <taxon>Helotiales</taxon>
        <taxon>Sclerotiniaceae</taxon>
        <taxon>Botrytis</taxon>
    </lineage>
</organism>
<dbReference type="GeneID" id="62238574"/>
<gene>
    <name evidence="1" type="ORF">EAE98_011803</name>
</gene>
<accession>A0ABQ7I4Q8</accession>
<dbReference type="RefSeq" id="XP_038804191.1">
    <property type="nucleotide sequence ID" value="XM_038959426.1"/>
</dbReference>
<protein>
    <submittedName>
        <fullName evidence="1">Uncharacterized protein</fullName>
    </submittedName>
</protein>